<comment type="caution">
    <text evidence="1">The sequence shown here is derived from an EMBL/GenBank/DDBJ whole genome shotgun (WGS) entry which is preliminary data.</text>
</comment>
<evidence type="ECO:0000313" key="1">
    <source>
        <dbReference type="EMBL" id="GMK56913.1"/>
    </source>
</evidence>
<protein>
    <recommendedName>
        <fullName evidence="3">Sedlin</fullName>
    </recommendedName>
</protein>
<name>A0AAD3TUN4_9TREE</name>
<dbReference type="GO" id="GO:0006888">
    <property type="term" value="P:endoplasmic reticulum to Golgi vesicle-mediated transport"/>
    <property type="evidence" value="ECO:0007669"/>
    <property type="project" value="InterPro"/>
</dbReference>
<dbReference type="SUPFAM" id="SSF64356">
    <property type="entry name" value="SNARE-like"/>
    <property type="match status" value="1"/>
</dbReference>
<dbReference type="Gene3D" id="3.30.450.70">
    <property type="match status" value="1"/>
</dbReference>
<dbReference type="EMBL" id="BTCM01000003">
    <property type="protein sequence ID" value="GMK56913.1"/>
    <property type="molecule type" value="Genomic_DNA"/>
</dbReference>
<dbReference type="PANTHER" id="PTHR12403">
    <property type="entry name" value="TRAFFICKING PROTEIN PARTICLE COMPLEX SUBUNIT 2"/>
    <property type="match status" value="1"/>
</dbReference>
<reference evidence="1" key="2">
    <citation type="submission" date="2023-06" db="EMBL/GenBank/DDBJ databases">
        <authorList>
            <person name="Kobayashi Y."/>
            <person name="Kayamori A."/>
            <person name="Aoki K."/>
            <person name="Shiwa Y."/>
            <person name="Fujita N."/>
            <person name="Sugita T."/>
            <person name="Iwasaki W."/>
            <person name="Tanaka N."/>
            <person name="Takashima M."/>
        </authorList>
    </citation>
    <scope>NUCLEOTIDE SEQUENCE</scope>
    <source>
        <strain evidence="1">HIS016</strain>
    </source>
</reference>
<dbReference type="AlphaFoldDB" id="A0AAD3TUN4"/>
<reference evidence="1" key="1">
    <citation type="journal article" date="2023" name="BMC Genomics">
        <title>Chromosome-level genome assemblies of Cutaneotrichosporon spp. (Trichosporonales, Basidiomycota) reveal imbalanced evolution between nucleotide sequences and chromosome synteny.</title>
        <authorList>
            <person name="Kobayashi Y."/>
            <person name="Kayamori A."/>
            <person name="Aoki K."/>
            <person name="Shiwa Y."/>
            <person name="Matsutani M."/>
            <person name="Fujita N."/>
            <person name="Sugita T."/>
            <person name="Iwasaki W."/>
            <person name="Tanaka N."/>
            <person name="Takashima M."/>
        </authorList>
    </citation>
    <scope>NUCLEOTIDE SEQUENCE</scope>
    <source>
        <strain evidence="1">HIS016</strain>
    </source>
</reference>
<evidence type="ECO:0000313" key="2">
    <source>
        <dbReference type="Proteomes" id="UP001222932"/>
    </source>
</evidence>
<evidence type="ECO:0008006" key="3">
    <source>
        <dbReference type="Google" id="ProtNLM"/>
    </source>
</evidence>
<dbReference type="InterPro" id="IPR011012">
    <property type="entry name" value="Longin-like_dom_sf"/>
</dbReference>
<sequence>MSFYLAIVSPLDTPLFELSFSSSSPGAPSSASSASFIWSSFNGPDASAAVPSGVNLGLVSGPGGERHLLQMIAHAALDTVEEVAESTGSLYLKNVDKHNEWMVSAFLATNVKFVLLHDTKNDDGIRLFFGDVWEVYVKASLNPFHTVNTPIRNPLFEARVRASARKYL</sequence>
<dbReference type="Pfam" id="PF04628">
    <property type="entry name" value="Sedlin_N"/>
    <property type="match status" value="1"/>
</dbReference>
<proteinExistence type="predicted"/>
<keyword evidence="2" id="KW-1185">Reference proteome</keyword>
<dbReference type="GO" id="GO:0005737">
    <property type="term" value="C:cytoplasm"/>
    <property type="evidence" value="ECO:0007669"/>
    <property type="project" value="GOC"/>
</dbReference>
<dbReference type="Proteomes" id="UP001222932">
    <property type="component" value="Unassembled WGS sequence"/>
</dbReference>
<dbReference type="CDD" id="cd14825">
    <property type="entry name" value="TRAPPC2_sedlin"/>
    <property type="match status" value="1"/>
</dbReference>
<gene>
    <name evidence="1" type="primary">TRS20</name>
    <name evidence="1" type="ORF">CspeluHIS016_0307530</name>
</gene>
<accession>A0AAD3TUN4</accession>
<organism evidence="1 2">
    <name type="scientific">Cutaneotrichosporon spelunceum</name>
    <dbReference type="NCBI Taxonomy" id="1672016"/>
    <lineage>
        <taxon>Eukaryota</taxon>
        <taxon>Fungi</taxon>
        <taxon>Dikarya</taxon>
        <taxon>Basidiomycota</taxon>
        <taxon>Agaricomycotina</taxon>
        <taxon>Tremellomycetes</taxon>
        <taxon>Trichosporonales</taxon>
        <taxon>Trichosporonaceae</taxon>
        <taxon>Cutaneotrichosporon</taxon>
    </lineage>
</organism>
<dbReference type="InterPro" id="IPR006722">
    <property type="entry name" value="Sedlin"/>
</dbReference>